<accession>A0A367Y0I8</accession>
<keyword evidence="8" id="KW-1185">Reference proteome</keyword>
<dbReference type="GO" id="GO:0016705">
    <property type="term" value="F:oxidoreductase activity, acting on paired donors, with incorporation or reduction of molecular oxygen"/>
    <property type="evidence" value="ECO:0007669"/>
    <property type="project" value="InterPro"/>
</dbReference>
<evidence type="ECO:0000256" key="4">
    <source>
        <dbReference type="ARBA" id="ARBA00023004"/>
    </source>
</evidence>
<dbReference type="PRINTS" id="PR00465">
    <property type="entry name" value="EP450IV"/>
</dbReference>
<name>A0A367Y0I8_9ASCO</name>
<keyword evidence="6" id="KW-0812">Transmembrane</keyword>
<evidence type="ECO:0000313" key="8">
    <source>
        <dbReference type="Proteomes" id="UP000253472"/>
    </source>
</evidence>
<organism evidence="7 8">
    <name type="scientific">Candida viswanathii</name>
    <dbReference type="NCBI Taxonomy" id="5486"/>
    <lineage>
        <taxon>Eukaryota</taxon>
        <taxon>Fungi</taxon>
        <taxon>Dikarya</taxon>
        <taxon>Ascomycota</taxon>
        <taxon>Saccharomycotina</taxon>
        <taxon>Pichiomycetes</taxon>
        <taxon>Debaryomycetaceae</taxon>
        <taxon>Candida/Lodderomyces clade</taxon>
        <taxon>Candida</taxon>
    </lineage>
</organism>
<dbReference type="GO" id="GO:0005506">
    <property type="term" value="F:iron ion binding"/>
    <property type="evidence" value="ECO:0007669"/>
    <property type="project" value="InterPro"/>
</dbReference>
<evidence type="ECO:0000256" key="1">
    <source>
        <dbReference type="ARBA" id="ARBA00001971"/>
    </source>
</evidence>
<dbReference type="InterPro" id="IPR050121">
    <property type="entry name" value="Cytochrome_P450_monoxygenase"/>
</dbReference>
<evidence type="ECO:0000256" key="2">
    <source>
        <dbReference type="ARBA" id="ARBA00010617"/>
    </source>
</evidence>
<protein>
    <recommendedName>
        <fullName evidence="9">Cytochrome P450-DIT2</fullName>
    </recommendedName>
</protein>
<dbReference type="InterPro" id="IPR002403">
    <property type="entry name" value="Cyt_P450_E_grp-IV"/>
</dbReference>
<comment type="similarity">
    <text evidence="2">Belongs to the cytochrome P450 family.</text>
</comment>
<feature type="binding site" description="axial binding residue" evidence="5">
    <location>
        <position position="427"/>
    </location>
    <ligand>
        <name>heme</name>
        <dbReference type="ChEBI" id="CHEBI:30413"/>
    </ligand>
    <ligandPart>
        <name>Fe</name>
        <dbReference type="ChEBI" id="CHEBI:18248"/>
    </ligandPart>
</feature>
<dbReference type="SUPFAM" id="SSF48264">
    <property type="entry name" value="Cytochrome P450"/>
    <property type="match status" value="1"/>
</dbReference>
<comment type="cofactor">
    <cofactor evidence="1 5">
        <name>heme</name>
        <dbReference type="ChEBI" id="CHEBI:30413"/>
    </cofactor>
</comment>
<keyword evidence="6" id="KW-0472">Membrane</keyword>
<dbReference type="Gene3D" id="1.10.630.10">
    <property type="entry name" value="Cytochrome P450"/>
    <property type="match status" value="1"/>
</dbReference>
<dbReference type="PRINTS" id="PR00385">
    <property type="entry name" value="P450"/>
</dbReference>
<dbReference type="AlphaFoldDB" id="A0A367Y0I8"/>
<keyword evidence="4 5" id="KW-0408">Iron</keyword>
<evidence type="ECO:0008006" key="9">
    <source>
        <dbReference type="Google" id="ProtNLM"/>
    </source>
</evidence>
<evidence type="ECO:0000256" key="3">
    <source>
        <dbReference type="ARBA" id="ARBA00022723"/>
    </source>
</evidence>
<dbReference type="InterPro" id="IPR036396">
    <property type="entry name" value="Cyt_P450_sf"/>
</dbReference>
<dbReference type="InterPro" id="IPR001128">
    <property type="entry name" value="Cyt_P450"/>
</dbReference>
<dbReference type="STRING" id="5486.A0A367Y0I8"/>
<evidence type="ECO:0000313" key="7">
    <source>
        <dbReference type="EMBL" id="RCK59367.1"/>
    </source>
</evidence>
<dbReference type="EMBL" id="QLNQ01000027">
    <property type="protein sequence ID" value="RCK59367.1"/>
    <property type="molecule type" value="Genomic_DNA"/>
</dbReference>
<dbReference type="GO" id="GO:0004497">
    <property type="term" value="F:monooxygenase activity"/>
    <property type="evidence" value="ECO:0007669"/>
    <property type="project" value="InterPro"/>
</dbReference>
<dbReference type="CDD" id="cd11070">
    <property type="entry name" value="CYP56-like"/>
    <property type="match status" value="1"/>
</dbReference>
<keyword evidence="6" id="KW-1133">Transmembrane helix</keyword>
<keyword evidence="5" id="KW-0349">Heme</keyword>
<evidence type="ECO:0000256" key="6">
    <source>
        <dbReference type="SAM" id="Phobius"/>
    </source>
</evidence>
<dbReference type="PANTHER" id="PTHR24305">
    <property type="entry name" value="CYTOCHROME P450"/>
    <property type="match status" value="1"/>
</dbReference>
<dbReference type="PANTHER" id="PTHR24305:SF223">
    <property type="entry name" value="CYTOCHROME P450-DIT2"/>
    <property type="match status" value="1"/>
</dbReference>
<proteinExistence type="inferred from homology"/>
<comment type="caution">
    <text evidence="7">The sequence shown here is derived from an EMBL/GenBank/DDBJ whole genome shotgun (WGS) entry which is preliminary data.</text>
</comment>
<sequence>MIMSEIVKYILIGTFTYLLYLVLDIILPPFNFPKNIPTIPFYVSFLGAYTNLDQRDIYNLYLRKKLEKYGAVKIYFASRWNILITRPGYLLEMFRNEDVYAKSGNHIKIPGSVMATYTGDNIISAHGELWKLYREVIAKSIQFPDFKPITKNTQSLLEIINSMIDPEKNHATIPITDLFQKYSLANVTESILGVNFKVLEGDQSIMHQKIKYVKLQIFKPFFLNFPYFDSFPIPSRLQARKEVISFRNWYGQNIIEKHDPQLPNSASTKLVDALMHEKLTEKQFLDNAIIVMIAGHENPLLLMLSLMFVVSKYPKVQEAIRIETDPAKPYLHSVIYETLRMYPPLGLIINRRTTRPTKLGDIVIPKGVYCGYNNFGTGRDRGVWGCDSDVFKPERWGVDNIDEINRNYSNAKRSAELPAFHGRKRACLGEKYALFEVKELITSILGHYKVTLDASWKEKITPAGPISPLGLKVKFEKLVVA</sequence>
<dbReference type="OrthoDB" id="1470350at2759"/>
<reference evidence="7 8" key="1">
    <citation type="submission" date="2018-06" db="EMBL/GenBank/DDBJ databases">
        <title>Whole genome sequencing of Candida tropicalis (genome annotated by CSBL at Korea University).</title>
        <authorList>
            <person name="Ahn J."/>
        </authorList>
    </citation>
    <scope>NUCLEOTIDE SEQUENCE [LARGE SCALE GENOMIC DNA]</scope>
    <source>
        <strain evidence="7 8">ATCC 20962</strain>
    </source>
</reference>
<feature type="transmembrane region" description="Helical" evidence="6">
    <location>
        <begin position="6"/>
        <end position="27"/>
    </location>
</feature>
<keyword evidence="3 5" id="KW-0479">Metal-binding</keyword>
<dbReference type="Pfam" id="PF00067">
    <property type="entry name" value="p450"/>
    <property type="match status" value="1"/>
</dbReference>
<dbReference type="GO" id="GO:0020037">
    <property type="term" value="F:heme binding"/>
    <property type="evidence" value="ECO:0007669"/>
    <property type="project" value="InterPro"/>
</dbReference>
<evidence type="ECO:0000256" key="5">
    <source>
        <dbReference type="PIRSR" id="PIRSR602403-1"/>
    </source>
</evidence>
<dbReference type="Proteomes" id="UP000253472">
    <property type="component" value="Unassembled WGS sequence"/>
</dbReference>
<dbReference type="FunFam" id="1.10.630.10:FF:000106">
    <property type="entry name" value="Cytochrome P450-DIT2"/>
    <property type="match status" value="1"/>
</dbReference>
<gene>
    <name evidence="7" type="ORF">Cantr_07560</name>
</gene>